<dbReference type="InterPro" id="IPR000160">
    <property type="entry name" value="GGDEF_dom"/>
</dbReference>
<reference evidence="5 6" key="1">
    <citation type="submission" date="2017-09" db="EMBL/GenBank/DDBJ databases">
        <title>Genomics of the genus Arcobacter.</title>
        <authorList>
            <person name="Perez-Cataluna A."/>
            <person name="Figueras M.J."/>
            <person name="Salas-Masso N."/>
        </authorList>
    </citation>
    <scope>NUCLEOTIDE SEQUENCE [LARGE SCALE GENOMIC DNA]</scope>
    <source>
        <strain evidence="5 6">F156-34</strain>
    </source>
</reference>
<dbReference type="EC" id="2.7.7.65" evidence="1"/>
<dbReference type="PANTHER" id="PTHR45138:SF9">
    <property type="entry name" value="DIGUANYLATE CYCLASE DGCM-RELATED"/>
    <property type="match status" value="1"/>
</dbReference>
<sequence>MFKSIFSNRFFLIFIFSFISILLFFILSSVNKFENNFEKKVFEIATVDIIQIVKNTSKSIASKLNDSSNYINKIKKSTSLQKDIEDEISLLITNNIKYVYLLYKDEKGIYRFLADGAKKGEKAFINQKFDVESSKWDDVYISKKTVLIKQPLLHQLSVTFIEPILNNNEVELLLVLDFSIDKAKDINEVIILVKDIIIAINIGIIFFILILIIQTIKYYSINKIAYVDSLTNVYNRNYLQRNENKINLEDYTLAVLDIDYFKKINDTFGHQVGDLILKEVGSIMLESIRLKDDIIIRYGGEEFIILSKKQYTDEDNNLSAINRIFNKVRNNTFNVLKNKKIKVTVSMGINLEPHKSKSFKEAFRLADDALYQAKQDGRDRIVIHE</sequence>
<dbReference type="CDD" id="cd01949">
    <property type="entry name" value="GGDEF"/>
    <property type="match status" value="1"/>
</dbReference>
<dbReference type="PROSITE" id="PS50887">
    <property type="entry name" value="GGDEF"/>
    <property type="match status" value="1"/>
</dbReference>
<keyword evidence="3" id="KW-0472">Membrane</keyword>
<feature type="domain" description="GGDEF" evidence="4">
    <location>
        <begin position="249"/>
        <end position="385"/>
    </location>
</feature>
<comment type="caution">
    <text evidence="5">The sequence shown here is derived from an EMBL/GenBank/DDBJ whole genome shotgun (WGS) entry which is preliminary data.</text>
</comment>
<protein>
    <recommendedName>
        <fullName evidence="1">diguanylate cyclase</fullName>
        <ecNumber evidence="1">2.7.7.65</ecNumber>
    </recommendedName>
</protein>
<organism evidence="5 6">
    <name type="scientific">Halarcobacter mediterraneus</name>
    <dbReference type="NCBI Taxonomy" id="2023153"/>
    <lineage>
        <taxon>Bacteria</taxon>
        <taxon>Pseudomonadati</taxon>
        <taxon>Campylobacterota</taxon>
        <taxon>Epsilonproteobacteria</taxon>
        <taxon>Campylobacterales</taxon>
        <taxon>Arcobacteraceae</taxon>
        <taxon>Halarcobacter</taxon>
    </lineage>
</organism>
<keyword evidence="3" id="KW-0812">Transmembrane</keyword>
<dbReference type="InterPro" id="IPR029787">
    <property type="entry name" value="Nucleotide_cyclase"/>
</dbReference>
<feature type="transmembrane region" description="Helical" evidence="3">
    <location>
        <begin position="189"/>
        <end position="213"/>
    </location>
</feature>
<dbReference type="Gene3D" id="3.30.70.270">
    <property type="match status" value="1"/>
</dbReference>
<dbReference type="Pfam" id="PF00990">
    <property type="entry name" value="GGDEF"/>
    <property type="match status" value="1"/>
</dbReference>
<evidence type="ECO:0000256" key="1">
    <source>
        <dbReference type="ARBA" id="ARBA00012528"/>
    </source>
</evidence>
<comment type="catalytic activity">
    <reaction evidence="2">
        <text>2 GTP = 3',3'-c-di-GMP + 2 diphosphate</text>
        <dbReference type="Rhea" id="RHEA:24898"/>
        <dbReference type="ChEBI" id="CHEBI:33019"/>
        <dbReference type="ChEBI" id="CHEBI:37565"/>
        <dbReference type="ChEBI" id="CHEBI:58805"/>
        <dbReference type="EC" id="2.7.7.65"/>
    </reaction>
</comment>
<evidence type="ECO:0000256" key="2">
    <source>
        <dbReference type="ARBA" id="ARBA00034247"/>
    </source>
</evidence>
<dbReference type="Proteomes" id="UP000289718">
    <property type="component" value="Unassembled WGS sequence"/>
</dbReference>
<dbReference type="OrthoDB" id="9790732at2"/>
<keyword evidence="3" id="KW-1133">Transmembrane helix</keyword>
<evidence type="ECO:0000313" key="6">
    <source>
        <dbReference type="Proteomes" id="UP000289718"/>
    </source>
</evidence>
<dbReference type="InterPro" id="IPR043128">
    <property type="entry name" value="Rev_trsase/Diguanyl_cyclase"/>
</dbReference>
<accession>A0A4Q1ASU0</accession>
<dbReference type="SUPFAM" id="SSF55073">
    <property type="entry name" value="Nucleotide cyclase"/>
    <property type="match status" value="1"/>
</dbReference>
<dbReference type="EMBL" id="NXIE01000006">
    <property type="protein sequence ID" value="RXK11691.1"/>
    <property type="molecule type" value="Genomic_DNA"/>
</dbReference>
<dbReference type="NCBIfam" id="TIGR00254">
    <property type="entry name" value="GGDEF"/>
    <property type="match status" value="1"/>
</dbReference>
<keyword evidence="6" id="KW-1185">Reference proteome</keyword>
<evidence type="ECO:0000256" key="3">
    <source>
        <dbReference type="SAM" id="Phobius"/>
    </source>
</evidence>
<evidence type="ECO:0000259" key="4">
    <source>
        <dbReference type="PROSITE" id="PS50887"/>
    </source>
</evidence>
<dbReference type="RefSeq" id="WP_129062553.1">
    <property type="nucleotide sequence ID" value="NZ_NXIE01000006.1"/>
</dbReference>
<evidence type="ECO:0000313" key="5">
    <source>
        <dbReference type="EMBL" id="RXK11691.1"/>
    </source>
</evidence>
<dbReference type="GO" id="GO:0052621">
    <property type="term" value="F:diguanylate cyclase activity"/>
    <property type="evidence" value="ECO:0007669"/>
    <property type="project" value="UniProtKB-EC"/>
</dbReference>
<gene>
    <name evidence="5" type="ORF">CP965_13045</name>
</gene>
<dbReference type="InterPro" id="IPR050469">
    <property type="entry name" value="Diguanylate_Cyclase"/>
</dbReference>
<name>A0A4Q1ASU0_9BACT</name>
<dbReference type="AlphaFoldDB" id="A0A4Q1ASU0"/>
<proteinExistence type="predicted"/>
<feature type="transmembrane region" description="Helical" evidence="3">
    <location>
        <begin position="6"/>
        <end position="30"/>
    </location>
</feature>
<dbReference type="SMART" id="SM00267">
    <property type="entry name" value="GGDEF"/>
    <property type="match status" value="1"/>
</dbReference>
<dbReference type="PANTHER" id="PTHR45138">
    <property type="entry name" value="REGULATORY COMPONENTS OF SENSORY TRANSDUCTION SYSTEM"/>
    <property type="match status" value="1"/>
</dbReference>